<name>A0ABP5BC47_9MICO</name>
<evidence type="ECO:0000256" key="2">
    <source>
        <dbReference type="ARBA" id="ARBA00022552"/>
    </source>
</evidence>
<dbReference type="CDD" id="cd02440">
    <property type="entry name" value="AdoMet_MTases"/>
    <property type="match status" value="1"/>
</dbReference>
<evidence type="ECO:0000256" key="5">
    <source>
        <dbReference type="ARBA" id="ARBA00022691"/>
    </source>
</evidence>
<feature type="binding site" evidence="7 8">
    <location>
        <position position="106"/>
    </location>
    <ligand>
        <name>S-adenosyl-L-methionine</name>
        <dbReference type="ChEBI" id="CHEBI:59789"/>
    </ligand>
</feature>
<keyword evidence="4 7" id="KW-0808">Transferase</keyword>
<feature type="domain" description="Ribosomal RNA adenine methylase transferase N-terminal" evidence="9">
    <location>
        <begin position="36"/>
        <end position="208"/>
    </location>
</feature>
<dbReference type="RefSeq" id="WP_248151350.1">
    <property type="nucleotide sequence ID" value="NZ_BAAAOF010000009.1"/>
</dbReference>
<accession>A0ABP5BC47</accession>
<dbReference type="Gene3D" id="1.10.8.100">
    <property type="entry name" value="Ribosomal RNA adenine dimethylase-like, domain 2"/>
    <property type="match status" value="1"/>
</dbReference>
<keyword evidence="5 7" id="KW-0949">S-adenosyl-L-methionine</keyword>
<dbReference type="InterPro" id="IPR001737">
    <property type="entry name" value="KsgA/Erm"/>
</dbReference>
<comment type="subcellular location">
    <subcellularLocation>
        <location evidence="7">Cytoplasm</location>
    </subcellularLocation>
</comment>
<feature type="binding site" evidence="7 8">
    <location>
        <position position="56"/>
    </location>
    <ligand>
        <name>S-adenosyl-L-methionine</name>
        <dbReference type="ChEBI" id="CHEBI:59789"/>
    </ligand>
</feature>
<proteinExistence type="inferred from homology"/>
<keyword evidence="11" id="KW-1185">Reference proteome</keyword>
<keyword evidence="6 7" id="KW-0694">RNA-binding</keyword>
<dbReference type="Proteomes" id="UP001501343">
    <property type="component" value="Unassembled WGS sequence"/>
</dbReference>
<comment type="function">
    <text evidence="7">Specifically dimethylates two adjacent adenosines (A1518 and A1519) in the loop of a conserved hairpin near the 3'-end of 16S rRNA in the 30S particle. May play a critical role in biogenesis of 30S subunits.</text>
</comment>
<comment type="similarity">
    <text evidence="7">Belongs to the class I-like SAM-binding methyltransferase superfamily. rRNA adenine N(6)-methyltransferase family. RsmA subfamily.</text>
</comment>
<dbReference type="EC" id="2.1.1.182" evidence="7"/>
<comment type="catalytic activity">
    <reaction evidence="7">
        <text>adenosine(1518)/adenosine(1519) in 16S rRNA + 4 S-adenosyl-L-methionine = N(6)-dimethyladenosine(1518)/N(6)-dimethyladenosine(1519) in 16S rRNA + 4 S-adenosyl-L-homocysteine + 4 H(+)</text>
        <dbReference type="Rhea" id="RHEA:19609"/>
        <dbReference type="Rhea" id="RHEA-COMP:10232"/>
        <dbReference type="Rhea" id="RHEA-COMP:10233"/>
        <dbReference type="ChEBI" id="CHEBI:15378"/>
        <dbReference type="ChEBI" id="CHEBI:57856"/>
        <dbReference type="ChEBI" id="CHEBI:59789"/>
        <dbReference type="ChEBI" id="CHEBI:74411"/>
        <dbReference type="ChEBI" id="CHEBI:74493"/>
        <dbReference type="EC" id="2.1.1.182"/>
    </reaction>
</comment>
<dbReference type="InterPro" id="IPR020596">
    <property type="entry name" value="rRNA_Ade_Mease_Trfase_CS"/>
</dbReference>
<feature type="binding site" evidence="7 8">
    <location>
        <position position="31"/>
    </location>
    <ligand>
        <name>S-adenosyl-L-methionine</name>
        <dbReference type="ChEBI" id="CHEBI:59789"/>
    </ligand>
</feature>
<dbReference type="InterPro" id="IPR029063">
    <property type="entry name" value="SAM-dependent_MTases_sf"/>
</dbReference>
<feature type="binding site" evidence="7 8">
    <location>
        <position position="123"/>
    </location>
    <ligand>
        <name>S-adenosyl-L-methionine</name>
        <dbReference type="ChEBI" id="CHEBI:59789"/>
    </ligand>
</feature>
<keyword evidence="2 7" id="KW-0698">rRNA processing</keyword>
<dbReference type="PANTHER" id="PTHR11727">
    <property type="entry name" value="DIMETHYLADENOSINE TRANSFERASE"/>
    <property type="match status" value="1"/>
</dbReference>
<protein>
    <recommendedName>
        <fullName evidence="7">Ribosomal RNA small subunit methyltransferase A</fullName>
        <ecNumber evidence="7">2.1.1.182</ecNumber>
    </recommendedName>
    <alternativeName>
        <fullName evidence="7">16S rRNA (adenine(1518)-N(6)/adenine(1519)-N(6))-dimethyltransferase</fullName>
    </alternativeName>
    <alternativeName>
        <fullName evidence="7">16S rRNA dimethyladenosine transferase</fullName>
    </alternativeName>
    <alternativeName>
        <fullName evidence="7">16S rRNA dimethylase</fullName>
    </alternativeName>
    <alternativeName>
        <fullName evidence="7">S-adenosylmethionine-6-N', N'-adenosyl(rRNA) dimethyltransferase</fullName>
    </alternativeName>
</protein>
<evidence type="ECO:0000256" key="4">
    <source>
        <dbReference type="ARBA" id="ARBA00022679"/>
    </source>
</evidence>
<feature type="binding site" evidence="7 8">
    <location>
        <position position="77"/>
    </location>
    <ligand>
        <name>S-adenosyl-L-methionine</name>
        <dbReference type="ChEBI" id="CHEBI:59789"/>
    </ligand>
</feature>
<gene>
    <name evidence="7 10" type="primary">rsmA</name>
    <name evidence="7" type="synonym">ksgA</name>
    <name evidence="10" type="ORF">GCM10009775_35270</name>
</gene>
<dbReference type="InterPro" id="IPR023165">
    <property type="entry name" value="rRNA_Ade_diMease-like_C"/>
</dbReference>
<dbReference type="NCBIfam" id="TIGR00755">
    <property type="entry name" value="ksgA"/>
    <property type="match status" value="1"/>
</dbReference>
<dbReference type="PROSITE" id="PS01131">
    <property type="entry name" value="RRNA_A_DIMETH"/>
    <property type="match status" value="1"/>
</dbReference>
<evidence type="ECO:0000313" key="11">
    <source>
        <dbReference type="Proteomes" id="UP001501343"/>
    </source>
</evidence>
<keyword evidence="3 7" id="KW-0489">Methyltransferase</keyword>
<evidence type="ECO:0000256" key="1">
    <source>
        <dbReference type="ARBA" id="ARBA00022490"/>
    </source>
</evidence>
<dbReference type="InterPro" id="IPR011530">
    <property type="entry name" value="rRNA_adenine_dimethylase"/>
</dbReference>
<dbReference type="InterPro" id="IPR020598">
    <property type="entry name" value="rRNA_Ade_methylase_Trfase_N"/>
</dbReference>
<organism evidence="10 11">
    <name type="scientific">Microbacterium aoyamense</name>
    <dbReference type="NCBI Taxonomy" id="344166"/>
    <lineage>
        <taxon>Bacteria</taxon>
        <taxon>Bacillati</taxon>
        <taxon>Actinomycetota</taxon>
        <taxon>Actinomycetes</taxon>
        <taxon>Micrococcales</taxon>
        <taxon>Microbacteriaceae</taxon>
        <taxon>Microbacterium</taxon>
    </lineage>
</organism>
<evidence type="ECO:0000259" key="9">
    <source>
        <dbReference type="SMART" id="SM00650"/>
    </source>
</evidence>
<dbReference type="Pfam" id="PF00398">
    <property type="entry name" value="RrnaAD"/>
    <property type="match status" value="1"/>
</dbReference>
<evidence type="ECO:0000256" key="7">
    <source>
        <dbReference type="HAMAP-Rule" id="MF_00607"/>
    </source>
</evidence>
<evidence type="ECO:0000256" key="3">
    <source>
        <dbReference type="ARBA" id="ARBA00022603"/>
    </source>
</evidence>
<sequence length="280" mass="29583">MPVTLLGASEIRALAAELDVTPTKKLGQNFVVDANTVRKIVHTARIEPGDRVVEVGPGLGSLTLAILEAGASVTAVEIDHRLAERLPSTATAHGVPEGALTVVDADALRVTELPGDPQVLVANLPYNVSVPVLLHFMESFPGIQRGVVMVQAEVGERLAAPPGSKTYGAPSAKAAWYGQWRLAGTVSRQVFWPVPNVDSVLVAFERDAVPRGTEEERLATFRIVDAAFQQRRKMLRQALSTVLGGSSAEASGVLESAGVAPTARGEELSIDDFARIAGVL</sequence>
<dbReference type="Gene3D" id="3.40.50.150">
    <property type="entry name" value="Vaccinia Virus protein VP39"/>
    <property type="match status" value="1"/>
</dbReference>
<feature type="binding site" evidence="7 8">
    <location>
        <position position="29"/>
    </location>
    <ligand>
        <name>S-adenosyl-L-methionine</name>
        <dbReference type="ChEBI" id="CHEBI:59789"/>
    </ligand>
</feature>
<dbReference type="SMART" id="SM00650">
    <property type="entry name" value="rADc"/>
    <property type="match status" value="1"/>
</dbReference>
<dbReference type="HAMAP" id="MF_00607">
    <property type="entry name" value="16SrRNA_methyltr_A"/>
    <property type="match status" value="1"/>
</dbReference>
<keyword evidence="1 7" id="KW-0963">Cytoplasm</keyword>
<dbReference type="PANTHER" id="PTHR11727:SF7">
    <property type="entry name" value="DIMETHYLADENOSINE TRANSFERASE-RELATED"/>
    <property type="match status" value="1"/>
</dbReference>
<dbReference type="SUPFAM" id="SSF53335">
    <property type="entry name" value="S-adenosyl-L-methionine-dependent methyltransferases"/>
    <property type="match status" value="1"/>
</dbReference>
<comment type="caution">
    <text evidence="10">The sequence shown here is derived from an EMBL/GenBank/DDBJ whole genome shotgun (WGS) entry which is preliminary data.</text>
</comment>
<evidence type="ECO:0000256" key="8">
    <source>
        <dbReference type="PROSITE-ProRule" id="PRU01026"/>
    </source>
</evidence>
<evidence type="ECO:0000256" key="6">
    <source>
        <dbReference type="ARBA" id="ARBA00022884"/>
    </source>
</evidence>
<evidence type="ECO:0000313" key="10">
    <source>
        <dbReference type="EMBL" id="GAA1940316.1"/>
    </source>
</evidence>
<dbReference type="PROSITE" id="PS51689">
    <property type="entry name" value="SAM_RNA_A_N6_MT"/>
    <property type="match status" value="1"/>
</dbReference>
<reference evidence="11" key="1">
    <citation type="journal article" date="2019" name="Int. J. Syst. Evol. Microbiol.">
        <title>The Global Catalogue of Microorganisms (GCM) 10K type strain sequencing project: providing services to taxonomists for standard genome sequencing and annotation.</title>
        <authorList>
            <consortium name="The Broad Institute Genomics Platform"/>
            <consortium name="The Broad Institute Genome Sequencing Center for Infectious Disease"/>
            <person name="Wu L."/>
            <person name="Ma J."/>
        </authorList>
    </citation>
    <scope>NUCLEOTIDE SEQUENCE [LARGE SCALE GENOMIC DNA]</scope>
    <source>
        <strain evidence="11">JCM 14900</strain>
    </source>
</reference>
<dbReference type="EMBL" id="BAAAOF010000009">
    <property type="protein sequence ID" value="GAA1940316.1"/>
    <property type="molecule type" value="Genomic_DNA"/>
</dbReference>